<keyword evidence="2" id="KW-1185">Reference proteome</keyword>
<sequence length="245" mass="27826">MPTVRNFFAILLTVMTSINACAEERDGVNEFIFYPREVIRKNSPDLLAFAGLYNYHASLATIQFGARIGVSEGNVAQWDYKLELTSKSFMDNYKASLRLLKKNNYTSNSTRDTILIERLAGSFDPFKKLDSLERLSIDSELGLSQTFSSTAGSAILPGTSGNLTLTPLFALRLNYRPDSLQQTHSFAFSNFDVFDPYPMNQPFLQIETVQALDNCRVFGYIRYRWDNSISQFYALYLTIGVEIPY</sequence>
<name>A0A5Q0BKT2_9GAMM</name>
<dbReference type="AlphaFoldDB" id="A0A5Q0BKT2"/>
<dbReference type="KEGG" id="mmob:F6R98_06835"/>
<proteinExistence type="predicted"/>
<evidence type="ECO:0000313" key="2">
    <source>
        <dbReference type="Proteomes" id="UP000325755"/>
    </source>
</evidence>
<dbReference type="RefSeq" id="WP_153248355.1">
    <property type="nucleotide sequence ID" value="NZ_CP135727.1"/>
</dbReference>
<protein>
    <submittedName>
        <fullName evidence="1">Uncharacterized protein</fullName>
    </submittedName>
</protein>
<organism evidence="1 2">
    <name type="scientific">Candidatus Methylospira mobilis</name>
    <dbReference type="NCBI Taxonomy" id="1808979"/>
    <lineage>
        <taxon>Bacteria</taxon>
        <taxon>Pseudomonadati</taxon>
        <taxon>Pseudomonadota</taxon>
        <taxon>Gammaproteobacteria</taxon>
        <taxon>Methylococcales</taxon>
        <taxon>Methylococcaceae</taxon>
        <taxon>Candidatus Methylospira</taxon>
    </lineage>
</organism>
<evidence type="ECO:0000313" key="1">
    <source>
        <dbReference type="EMBL" id="QFY42376.1"/>
    </source>
</evidence>
<accession>A0A5Q0BKT2</accession>
<dbReference type="EMBL" id="CP044205">
    <property type="protein sequence ID" value="QFY42376.1"/>
    <property type="molecule type" value="Genomic_DNA"/>
</dbReference>
<dbReference type="InParanoid" id="A0A5Q0BKT2"/>
<reference evidence="1 2" key="1">
    <citation type="submission" date="2019-09" db="EMBL/GenBank/DDBJ databases">
        <title>Ecophysiology of the spiral-shaped methanotroph Methylospira mobilis as revealed by the complete genome sequence.</title>
        <authorList>
            <person name="Oshkin I.Y."/>
            <person name="Dedysh S.N."/>
            <person name="Miroshnikov K."/>
            <person name="Danilova O.V."/>
            <person name="Hakobyan A."/>
            <person name="Liesack W."/>
        </authorList>
    </citation>
    <scope>NUCLEOTIDE SEQUENCE [LARGE SCALE GENOMIC DNA]</scope>
    <source>
        <strain evidence="1 2">Shm1</strain>
    </source>
</reference>
<gene>
    <name evidence="1" type="ORF">F6R98_06835</name>
</gene>
<dbReference type="Proteomes" id="UP000325755">
    <property type="component" value="Chromosome"/>
</dbReference>